<evidence type="ECO:0000256" key="1">
    <source>
        <dbReference type="SAM" id="MobiDB-lite"/>
    </source>
</evidence>
<dbReference type="AlphaFoldDB" id="A0A034WPH7"/>
<accession>A0A034WPH7</accession>
<sequence>MKKKTKNENQHTIISKMQTKNTRASKNCISVSEKSSLNPTCSGSCTLQQRMHHNYCCKMAGEYIKPQKNKQTLHSSYRTLTTTTNMAVQPALSTHTHTSKHFALPTPIAS</sequence>
<dbReference type="EMBL" id="GAKP01002852">
    <property type="protein sequence ID" value="JAC56100.1"/>
    <property type="molecule type" value="Transcribed_RNA"/>
</dbReference>
<reference evidence="2" key="1">
    <citation type="journal article" date="2014" name="BMC Genomics">
        <title>Characterizing the developmental transcriptome of the oriental fruit fly, Bactrocera dorsalis (Diptera: Tephritidae) through comparative genomic analysis with Drosophila melanogaster utilizing modENCODE datasets.</title>
        <authorList>
            <person name="Geib S.M."/>
            <person name="Calla B."/>
            <person name="Hall B."/>
            <person name="Hou S."/>
            <person name="Manoukis N.C."/>
        </authorList>
    </citation>
    <scope>NUCLEOTIDE SEQUENCE</scope>
    <source>
        <strain evidence="2">Punador</strain>
    </source>
</reference>
<protein>
    <submittedName>
        <fullName evidence="2">Uncharacterized protein</fullName>
    </submittedName>
</protein>
<feature type="region of interest" description="Disordered" evidence="1">
    <location>
        <begin position="1"/>
        <end position="26"/>
    </location>
</feature>
<evidence type="ECO:0000313" key="2">
    <source>
        <dbReference type="EMBL" id="JAC56100.1"/>
    </source>
</evidence>
<proteinExistence type="predicted"/>
<feature type="compositionally biased region" description="Polar residues" evidence="1">
    <location>
        <begin position="10"/>
        <end position="26"/>
    </location>
</feature>
<organism evidence="2">
    <name type="scientific">Bactrocera dorsalis</name>
    <name type="common">Oriental fruit fly</name>
    <name type="synonym">Dacus dorsalis</name>
    <dbReference type="NCBI Taxonomy" id="27457"/>
    <lineage>
        <taxon>Eukaryota</taxon>
        <taxon>Metazoa</taxon>
        <taxon>Ecdysozoa</taxon>
        <taxon>Arthropoda</taxon>
        <taxon>Hexapoda</taxon>
        <taxon>Insecta</taxon>
        <taxon>Pterygota</taxon>
        <taxon>Neoptera</taxon>
        <taxon>Endopterygota</taxon>
        <taxon>Diptera</taxon>
        <taxon>Brachycera</taxon>
        <taxon>Muscomorpha</taxon>
        <taxon>Tephritoidea</taxon>
        <taxon>Tephritidae</taxon>
        <taxon>Bactrocera</taxon>
        <taxon>Bactrocera</taxon>
    </lineage>
</organism>
<name>A0A034WPH7_BACDO</name>